<reference evidence="4" key="2">
    <citation type="journal article" date="2015" name="Fish Shellfish Immunol.">
        <title>Early steps in the European eel (Anguilla anguilla)-Vibrio vulnificus interaction in the gills: Role of the RtxA13 toxin.</title>
        <authorList>
            <person name="Callol A."/>
            <person name="Pajuelo D."/>
            <person name="Ebbesson L."/>
            <person name="Teles M."/>
            <person name="MacKenzie S."/>
            <person name="Amaro C."/>
        </authorList>
    </citation>
    <scope>NUCLEOTIDE SEQUENCE</scope>
</reference>
<feature type="domain" description="CCHC-type" evidence="3">
    <location>
        <begin position="25"/>
        <end position="41"/>
    </location>
</feature>
<accession>A0A0E9RQY2</accession>
<organism evidence="4">
    <name type="scientific">Anguilla anguilla</name>
    <name type="common">European freshwater eel</name>
    <name type="synonym">Muraena anguilla</name>
    <dbReference type="NCBI Taxonomy" id="7936"/>
    <lineage>
        <taxon>Eukaryota</taxon>
        <taxon>Metazoa</taxon>
        <taxon>Chordata</taxon>
        <taxon>Craniata</taxon>
        <taxon>Vertebrata</taxon>
        <taxon>Euteleostomi</taxon>
        <taxon>Actinopterygii</taxon>
        <taxon>Neopterygii</taxon>
        <taxon>Teleostei</taxon>
        <taxon>Anguilliformes</taxon>
        <taxon>Anguillidae</taxon>
        <taxon>Anguilla</taxon>
    </lineage>
</organism>
<dbReference type="PROSITE" id="PS50158">
    <property type="entry name" value="ZF_CCHC"/>
    <property type="match status" value="1"/>
</dbReference>
<proteinExistence type="predicted"/>
<reference evidence="4" key="1">
    <citation type="submission" date="2014-11" db="EMBL/GenBank/DDBJ databases">
        <authorList>
            <person name="Amaro Gonzalez C."/>
        </authorList>
    </citation>
    <scope>NUCLEOTIDE SEQUENCE</scope>
</reference>
<dbReference type="GO" id="GO:0003676">
    <property type="term" value="F:nucleic acid binding"/>
    <property type="evidence" value="ECO:0007669"/>
    <property type="project" value="InterPro"/>
</dbReference>
<evidence type="ECO:0000256" key="2">
    <source>
        <dbReference type="SAM" id="MobiDB-lite"/>
    </source>
</evidence>
<keyword evidence="1" id="KW-0863">Zinc-finger</keyword>
<keyword evidence="1" id="KW-0479">Metal-binding</keyword>
<evidence type="ECO:0000259" key="3">
    <source>
        <dbReference type="PROSITE" id="PS50158"/>
    </source>
</evidence>
<evidence type="ECO:0000313" key="4">
    <source>
        <dbReference type="EMBL" id="JAH31544.1"/>
    </source>
</evidence>
<dbReference type="AlphaFoldDB" id="A0A0E9RQY2"/>
<evidence type="ECO:0000256" key="1">
    <source>
        <dbReference type="PROSITE-ProRule" id="PRU00047"/>
    </source>
</evidence>
<keyword evidence="1" id="KW-0862">Zinc</keyword>
<protein>
    <recommendedName>
        <fullName evidence="3">CCHC-type domain-containing protein</fullName>
    </recommendedName>
</protein>
<dbReference type="EMBL" id="GBXM01077033">
    <property type="protein sequence ID" value="JAH31544.1"/>
    <property type="molecule type" value="Transcribed_RNA"/>
</dbReference>
<dbReference type="SUPFAM" id="SSF57756">
    <property type="entry name" value="Retrovirus zinc finger-like domains"/>
    <property type="match status" value="1"/>
</dbReference>
<dbReference type="GO" id="GO:0008270">
    <property type="term" value="F:zinc ion binding"/>
    <property type="evidence" value="ECO:0007669"/>
    <property type="project" value="UniProtKB-KW"/>
</dbReference>
<feature type="compositionally biased region" description="Polar residues" evidence="2">
    <location>
        <begin position="63"/>
        <end position="77"/>
    </location>
</feature>
<name>A0A0E9RQY2_ANGAN</name>
<sequence length="113" mass="12514">MLDISLRIKHEDKTYMIYATTDSPRCFPCGVFGHIRIQCPKQTVESTVAENSVAGGSKRLLLNSGQQTENPSEQQAESAAKKGKISPVEESEPAHNVGQPRQLSRMLRVATFR</sequence>
<feature type="region of interest" description="Disordered" evidence="2">
    <location>
        <begin position="55"/>
        <end position="113"/>
    </location>
</feature>
<dbReference type="InterPro" id="IPR036875">
    <property type="entry name" value="Znf_CCHC_sf"/>
</dbReference>
<dbReference type="InterPro" id="IPR001878">
    <property type="entry name" value="Znf_CCHC"/>
</dbReference>